<gene>
    <name evidence="1" type="ORF">BCF58_3029</name>
</gene>
<accession>A0A495SAR0</accession>
<evidence type="ECO:0000313" key="1">
    <source>
        <dbReference type="EMBL" id="RKS96601.1"/>
    </source>
</evidence>
<dbReference type="AlphaFoldDB" id="A0A495SAR0"/>
<keyword evidence="2" id="KW-1185">Reference proteome</keyword>
<dbReference type="Proteomes" id="UP000272428">
    <property type="component" value="Unassembled WGS sequence"/>
</dbReference>
<reference evidence="1 2" key="1">
    <citation type="submission" date="2018-10" db="EMBL/GenBank/DDBJ databases">
        <title>Genomic Encyclopedia of Archaeal and Bacterial Type Strains, Phase II (KMG-II): from individual species to whole genera.</title>
        <authorList>
            <person name="Goeker M."/>
        </authorList>
    </citation>
    <scope>NUCLEOTIDE SEQUENCE [LARGE SCALE GENOMIC DNA]</scope>
    <source>
        <strain evidence="1 2">DSM 14219</strain>
    </source>
</reference>
<protein>
    <submittedName>
        <fullName evidence="1">Uncharacterized protein</fullName>
    </submittedName>
</protein>
<comment type="caution">
    <text evidence="1">The sequence shown here is derived from an EMBL/GenBank/DDBJ whole genome shotgun (WGS) entry which is preliminary data.</text>
</comment>
<proteinExistence type="predicted"/>
<sequence length="45" mass="5319">MTNKGMAKDTLEILARKYYINKNNEKVDLQKEIETCKKRRGNNAF</sequence>
<name>A0A495SAR0_9FLAO</name>
<dbReference type="EMBL" id="RBXB01000003">
    <property type="protein sequence ID" value="RKS96601.1"/>
    <property type="molecule type" value="Genomic_DNA"/>
</dbReference>
<evidence type="ECO:0000313" key="2">
    <source>
        <dbReference type="Proteomes" id="UP000272428"/>
    </source>
</evidence>
<organism evidence="1 2">
    <name type="scientific">Chryseobacterium defluvii</name>
    <dbReference type="NCBI Taxonomy" id="160396"/>
    <lineage>
        <taxon>Bacteria</taxon>
        <taxon>Pseudomonadati</taxon>
        <taxon>Bacteroidota</taxon>
        <taxon>Flavobacteriia</taxon>
        <taxon>Flavobacteriales</taxon>
        <taxon>Weeksellaceae</taxon>
        <taxon>Chryseobacterium group</taxon>
        <taxon>Chryseobacterium</taxon>
    </lineage>
</organism>